<reference evidence="3" key="3">
    <citation type="submission" date="2021-06" db="EMBL/GenBank/DDBJ databases">
        <title>Updating the genus Pseudomonas: Description of 43 new species and partition of the Pseudomonas putida group.</title>
        <authorList>
            <person name="Girard L."/>
            <person name="Lood C."/>
            <person name="Vandamme P."/>
            <person name="Rokni-Zadeh H."/>
            <person name="Van Noort V."/>
            <person name="Hofte M."/>
            <person name="Lavigne R."/>
            <person name="De Mot R."/>
        </authorList>
    </citation>
    <scope>NUCLEOTIDE SEQUENCE</scope>
    <source>
        <strain evidence="3">RW4S2</strain>
    </source>
</reference>
<gene>
    <name evidence="3" type="ORF">HU738_011580</name>
    <name evidence="2" type="ORF">HU738_10615</name>
</gene>
<feature type="transmembrane region" description="Helical" evidence="1">
    <location>
        <begin position="6"/>
        <end position="28"/>
    </location>
</feature>
<keyword evidence="4" id="KW-1185">Reference proteome</keyword>
<protein>
    <submittedName>
        <fullName evidence="2">Uncharacterized protein</fullName>
    </submittedName>
</protein>
<reference evidence="2" key="2">
    <citation type="submission" date="2020-07" db="EMBL/GenBank/DDBJ databases">
        <authorList>
            <person name="Lood C."/>
            <person name="Girard L."/>
        </authorList>
    </citation>
    <scope>NUCLEOTIDE SEQUENCE</scope>
    <source>
        <strain evidence="2">RW4S2</strain>
    </source>
</reference>
<dbReference type="EMBL" id="JABWRP020000007">
    <property type="protein sequence ID" value="MBV4541693.1"/>
    <property type="molecule type" value="Genomic_DNA"/>
</dbReference>
<feature type="transmembrane region" description="Helical" evidence="1">
    <location>
        <begin position="72"/>
        <end position="93"/>
    </location>
</feature>
<evidence type="ECO:0000313" key="4">
    <source>
        <dbReference type="Proteomes" id="UP000628137"/>
    </source>
</evidence>
<evidence type="ECO:0000313" key="2">
    <source>
        <dbReference type="EMBL" id="MBC3471013.1"/>
    </source>
</evidence>
<dbReference type="AlphaFoldDB" id="A0A923K649"/>
<dbReference type="Proteomes" id="UP000628137">
    <property type="component" value="Unassembled WGS sequence"/>
</dbReference>
<reference evidence="2 4" key="1">
    <citation type="journal article" date="2020" name="Microorganisms">
        <title>Reliable Identification of Environmental Pseudomonas Isolates Using the rpoD Gene.</title>
        <authorList>
            <consortium name="The Broad Institute Genome Sequencing Platform"/>
            <person name="Girard L."/>
            <person name="Lood C."/>
            <person name="Rokni-Zadeh H."/>
            <person name="van Noort V."/>
            <person name="Lavigne R."/>
            <person name="De Mot R."/>
        </authorList>
    </citation>
    <scope>NUCLEOTIDE SEQUENCE</scope>
    <source>
        <strain evidence="2 4">RW4S2</strain>
    </source>
</reference>
<keyword evidence="1" id="KW-0472">Membrane</keyword>
<evidence type="ECO:0000313" key="3">
    <source>
        <dbReference type="EMBL" id="MBV4541693.1"/>
    </source>
</evidence>
<comment type="caution">
    <text evidence="2">The sequence shown here is derived from an EMBL/GenBank/DDBJ whole genome shotgun (WGS) entry which is preliminary data.</text>
</comment>
<dbReference type="RefSeq" id="WP_186602386.1">
    <property type="nucleotide sequence ID" value="NZ_JABWRP020000007.1"/>
</dbReference>
<dbReference type="EMBL" id="JABWRP010000006">
    <property type="protein sequence ID" value="MBC3471013.1"/>
    <property type="molecule type" value="Genomic_DNA"/>
</dbReference>
<accession>A0A923K649</accession>
<sequence>MHTSMFGHHLLFLALFIASVVSWLYLWLVGFLHPSVASSDCPVLKPDALTVVGLLLTLGCAVLEFFSPFEGFTLLIVLLVIGLIMPWGGALGGRYHERLRARRS</sequence>
<proteinExistence type="predicted"/>
<keyword evidence="1" id="KW-0812">Transmembrane</keyword>
<evidence type="ECO:0000256" key="1">
    <source>
        <dbReference type="SAM" id="Phobius"/>
    </source>
</evidence>
<feature type="transmembrane region" description="Helical" evidence="1">
    <location>
        <begin position="48"/>
        <end position="66"/>
    </location>
</feature>
<organism evidence="2">
    <name type="scientific">Pseudomonas vlassakiae</name>
    <dbReference type="NCBI Taxonomy" id="485888"/>
    <lineage>
        <taxon>Bacteria</taxon>
        <taxon>Pseudomonadati</taxon>
        <taxon>Pseudomonadota</taxon>
        <taxon>Gammaproteobacteria</taxon>
        <taxon>Pseudomonadales</taxon>
        <taxon>Pseudomonadaceae</taxon>
        <taxon>Pseudomonas</taxon>
    </lineage>
</organism>
<keyword evidence="1" id="KW-1133">Transmembrane helix</keyword>
<name>A0A923K649_9PSED</name>